<dbReference type="Gene3D" id="3.30.565.10">
    <property type="entry name" value="Histidine kinase-like ATPase, C-terminal domain"/>
    <property type="match status" value="1"/>
</dbReference>
<evidence type="ECO:0000313" key="11">
    <source>
        <dbReference type="Proteomes" id="UP001597459"/>
    </source>
</evidence>
<evidence type="ECO:0000256" key="1">
    <source>
        <dbReference type="ARBA" id="ARBA00000085"/>
    </source>
</evidence>
<dbReference type="SMART" id="SM00387">
    <property type="entry name" value="HATPase_c"/>
    <property type="match status" value="1"/>
</dbReference>
<keyword evidence="11" id="KW-1185">Reference proteome</keyword>
<feature type="transmembrane region" description="Helical" evidence="8">
    <location>
        <begin position="7"/>
        <end position="26"/>
    </location>
</feature>
<dbReference type="PRINTS" id="PR00344">
    <property type="entry name" value="BCTRLSENSOR"/>
</dbReference>
<name>A0ABW5NEQ2_9FLAO</name>
<evidence type="ECO:0000256" key="5">
    <source>
        <dbReference type="ARBA" id="ARBA00022777"/>
    </source>
</evidence>
<reference evidence="11" key="1">
    <citation type="journal article" date="2019" name="Int. J. Syst. Evol. Microbiol.">
        <title>The Global Catalogue of Microorganisms (GCM) 10K type strain sequencing project: providing services to taxonomists for standard genome sequencing and annotation.</title>
        <authorList>
            <consortium name="The Broad Institute Genomics Platform"/>
            <consortium name="The Broad Institute Genome Sequencing Center for Infectious Disease"/>
            <person name="Wu L."/>
            <person name="Ma J."/>
        </authorList>
    </citation>
    <scope>NUCLEOTIDE SEQUENCE [LARGE SCALE GENOMIC DNA]</scope>
    <source>
        <strain evidence="11">KCTC 42423</strain>
    </source>
</reference>
<dbReference type="EC" id="2.7.13.3" evidence="2"/>
<keyword evidence="8" id="KW-1133">Transmembrane helix</keyword>
<dbReference type="GO" id="GO:0016301">
    <property type="term" value="F:kinase activity"/>
    <property type="evidence" value="ECO:0007669"/>
    <property type="project" value="UniProtKB-KW"/>
</dbReference>
<dbReference type="PANTHER" id="PTHR43065:SF46">
    <property type="entry name" value="C4-DICARBOXYLATE TRANSPORT SENSOR PROTEIN DCTB"/>
    <property type="match status" value="1"/>
</dbReference>
<accession>A0ABW5NEQ2</accession>
<dbReference type="RefSeq" id="WP_176030133.1">
    <property type="nucleotide sequence ID" value="NZ_JBHSJV010000001.1"/>
</dbReference>
<keyword evidence="8" id="KW-0812">Transmembrane</keyword>
<keyword evidence="5 10" id="KW-0418">Kinase</keyword>
<dbReference type="Gene3D" id="1.10.287.130">
    <property type="match status" value="1"/>
</dbReference>
<dbReference type="SUPFAM" id="SSF55874">
    <property type="entry name" value="ATPase domain of HSP90 chaperone/DNA topoisomerase II/histidine kinase"/>
    <property type="match status" value="1"/>
</dbReference>
<keyword evidence="6" id="KW-0067">ATP-binding</keyword>
<keyword evidence="7" id="KW-0902">Two-component regulatory system</keyword>
<evidence type="ECO:0000313" key="10">
    <source>
        <dbReference type="EMBL" id="MFD2592890.1"/>
    </source>
</evidence>
<keyword evidence="3" id="KW-0808">Transferase</keyword>
<evidence type="ECO:0000256" key="6">
    <source>
        <dbReference type="ARBA" id="ARBA00022840"/>
    </source>
</evidence>
<dbReference type="InterPro" id="IPR004358">
    <property type="entry name" value="Sig_transdc_His_kin-like_C"/>
</dbReference>
<protein>
    <recommendedName>
        <fullName evidence="2">histidine kinase</fullName>
        <ecNumber evidence="2">2.7.13.3</ecNumber>
    </recommendedName>
</protein>
<comment type="catalytic activity">
    <reaction evidence="1">
        <text>ATP + protein L-histidine = ADP + protein N-phospho-L-histidine.</text>
        <dbReference type="EC" id="2.7.13.3"/>
    </reaction>
</comment>
<dbReference type="InterPro" id="IPR003594">
    <property type="entry name" value="HATPase_dom"/>
</dbReference>
<evidence type="ECO:0000256" key="2">
    <source>
        <dbReference type="ARBA" id="ARBA00012438"/>
    </source>
</evidence>
<dbReference type="InterPro" id="IPR036890">
    <property type="entry name" value="HATPase_C_sf"/>
</dbReference>
<evidence type="ECO:0000256" key="3">
    <source>
        <dbReference type="ARBA" id="ARBA00022679"/>
    </source>
</evidence>
<evidence type="ECO:0000256" key="7">
    <source>
        <dbReference type="ARBA" id="ARBA00023012"/>
    </source>
</evidence>
<feature type="domain" description="Histidine kinase" evidence="9">
    <location>
        <begin position="230"/>
        <end position="442"/>
    </location>
</feature>
<keyword evidence="4" id="KW-0547">Nucleotide-binding</keyword>
<evidence type="ECO:0000259" key="9">
    <source>
        <dbReference type="PROSITE" id="PS50109"/>
    </source>
</evidence>
<dbReference type="Proteomes" id="UP001597459">
    <property type="component" value="Unassembled WGS sequence"/>
</dbReference>
<keyword evidence="8" id="KW-0472">Membrane</keyword>
<feature type="transmembrane region" description="Helical" evidence="8">
    <location>
        <begin position="32"/>
        <end position="50"/>
    </location>
</feature>
<organism evidence="10 11">
    <name type="scientific">Aquimarina hainanensis</name>
    <dbReference type="NCBI Taxonomy" id="1578017"/>
    <lineage>
        <taxon>Bacteria</taxon>
        <taxon>Pseudomonadati</taxon>
        <taxon>Bacteroidota</taxon>
        <taxon>Flavobacteriia</taxon>
        <taxon>Flavobacteriales</taxon>
        <taxon>Flavobacteriaceae</taxon>
        <taxon>Aquimarina</taxon>
    </lineage>
</organism>
<comment type="caution">
    <text evidence="10">The sequence shown here is derived from an EMBL/GenBank/DDBJ whole genome shotgun (WGS) entry which is preliminary data.</text>
</comment>
<proteinExistence type="predicted"/>
<dbReference type="InterPro" id="IPR005467">
    <property type="entry name" value="His_kinase_dom"/>
</dbReference>
<sequence length="442" mass="50996">MTKKQSFLYLLRILLLLGTGMLLLLFYQKGYMVSFILFIILLILQILLFFDALKKLTVDIECIIDCLLHKDYSISISQQKKTQGVYNKLALLIEKSKENNTIQSSQNIIFHKIIEHLPNGMLILRKNRTGNIEIFVINQAFCDFLKIPKLYQWNILLSKIPELIKIINPKKWGSLKHVITLKINNTSETFYLKTSVIQNSDFQYQIISLETVQQLIDKKEKESWYKLMNVMSHEIINTITPISSLADNLEGIVLDELTAENVDELSQGLRIIKKRSQHLTRFVNTYRKLAALPLPQKKMTNIAELIENTVALFQQQFDKHTINVKKNMETPYWLQIDPEQIEQVFINLILNSIHALQTTEAPYISIEISQNDSKINIFFSDNGSGISDTIKDSVFIPYFTTRKDGAGIGLTLSKAIMEAHQGHMYFTSDTVKTTFVLSFNYL</sequence>
<evidence type="ECO:0000256" key="8">
    <source>
        <dbReference type="SAM" id="Phobius"/>
    </source>
</evidence>
<dbReference type="PANTHER" id="PTHR43065">
    <property type="entry name" value="SENSOR HISTIDINE KINASE"/>
    <property type="match status" value="1"/>
</dbReference>
<evidence type="ECO:0000256" key="4">
    <source>
        <dbReference type="ARBA" id="ARBA00022741"/>
    </source>
</evidence>
<gene>
    <name evidence="10" type="ORF">ACFSTE_18780</name>
</gene>
<dbReference type="Pfam" id="PF02518">
    <property type="entry name" value="HATPase_c"/>
    <property type="match status" value="1"/>
</dbReference>
<dbReference type="EMBL" id="JBHULX010000039">
    <property type="protein sequence ID" value="MFD2592890.1"/>
    <property type="molecule type" value="Genomic_DNA"/>
</dbReference>
<dbReference type="PROSITE" id="PS50109">
    <property type="entry name" value="HIS_KIN"/>
    <property type="match status" value="1"/>
</dbReference>